<dbReference type="CDD" id="cd02440">
    <property type="entry name" value="AdoMet_MTases"/>
    <property type="match status" value="1"/>
</dbReference>
<feature type="binding site" evidence="6">
    <location>
        <position position="179"/>
    </location>
    <ligand>
        <name>S-adenosyl-L-methionine</name>
        <dbReference type="ChEBI" id="CHEBI:59789"/>
    </ligand>
</feature>
<evidence type="ECO:0000256" key="2">
    <source>
        <dbReference type="ARBA" id="ARBA00022603"/>
    </source>
</evidence>
<sequence>MHPDNPYRDNPPDFAQLAAEFSSLRPFVKDNANGPTIDFKDAAALRTLTTCLLKKDFALDVVIPEDRLCPTLANRLDYLHHLLDIHAYLDDMSPTPLRVLDIGTGACAIYAILLARIHISATIIATELDNVSYQSALETVRKNDLLSRITLYKAPSESSPLLDAIATESDPPFTFTLCNPPFYESAAEMEELTSLKALPSHAAPTAAVNELMTPGGEVSFIGRMISESTCTRNRCLWYTSLIGKASSIPPLVDALKSQNIDNYLLLGMRQARTVRWIIGWSFTDIRLPDSMIRPPGFPSTARYLPPPNTWTYRPLERTGKILHISDIHDIVEAALRSARVDIESDEDARSVRVVAPRAITWTRAARRKGPGESSAEPLFRARINVATPEASRRAQSPSVETNHDSVISLDWIRGRDRNLVDGFWAFLVRKIGDAVRAT</sequence>
<evidence type="ECO:0000256" key="6">
    <source>
        <dbReference type="PIRSR" id="PIRSR037350-1"/>
    </source>
</evidence>
<dbReference type="Proteomes" id="UP000620104">
    <property type="component" value="Unassembled WGS sequence"/>
</dbReference>
<evidence type="ECO:0000313" key="8">
    <source>
        <dbReference type="Proteomes" id="UP000620104"/>
    </source>
</evidence>
<dbReference type="InterPro" id="IPR017182">
    <property type="entry name" value="METTL16/PsiM"/>
</dbReference>
<dbReference type="GO" id="GO:0005634">
    <property type="term" value="C:nucleus"/>
    <property type="evidence" value="ECO:0007669"/>
    <property type="project" value="TreeGrafter"/>
</dbReference>
<dbReference type="InterPro" id="IPR010286">
    <property type="entry name" value="METTL16/RlmF"/>
</dbReference>
<gene>
    <name evidence="7" type="ORF">NliqN6_6600</name>
</gene>
<dbReference type="PANTHER" id="PTHR13393:SF0">
    <property type="entry name" value="RNA N6-ADENOSINE-METHYLTRANSFERASE METTL16"/>
    <property type="match status" value="1"/>
</dbReference>
<dbReference type="PIRSF" id="PIRSF037350">
    <property type="entry name" value="Mtase_ZK1128_prd"/>
    <property type="match status" value="1"/>
</dbReference>
<keyword evidence="3 5" id="KW-0808">Transferase</keyword>
<evidence type="ECO:0000313" key="7">
    <source>
        <dbReference type="EMBL" id="GHJ90198.1"/>
    </source>
</evidence>
<comment type="caution">
    <text evidence="7">The sequence shown here is derived from an EMBL/GenBank/DDBJ whole genome shotgun (WGS) entry which is preliminary data.</text>
</comment>
<dbReference type="SUPFAM" id="SSF53335">
    <property type="entry name" value="S-adenosyl-L-methionine-dependent methyltransferases"/>
    <property type="match status" value="1"/>
</dbReference>
<feature type="binding site" evidence="6">
    <location>
        <position position="127"/>
    </location>
    <ligand>
        <name>S-adenosyl-L-methionine</name>
        <dbReference type="ChEBI" id="CHEBI:59789"/>
    </ligand>
</feature>
<evidence type="ECO:0000256" key="5">
    <source>
        <dbReference type="PIRNR" id="PIRNR037350"/>
    </source>
</evidence>
<keyword evidence="4 6" id="KW-0949">S-adenosyl-L-methionine</keyword>
<accession>A0A8H3U0H5</accession>
<dbReference type="InterPro" id="IPR029063">
    <property type="entry name" value="SAM-dependent_MTases_sf"/>
</dbReference>
<dbReference type="AlphaFoldDB" id="A0A8H3U0H5"/>
<dbReference type="GO" id="GO:0070475">
    <property type="term" value="P:rRNA base methylation"/>
    <property type="evidence" value="ECO:0007669"/>
    <property type="project" value="TreeGrafter"/>
</dbReference>
<comment type="similarity">
    <text evidence="1 5">Belongs to the methyltransferase superfamily. METTL16/RlmF family.</text>
</comment>
<dbReference type="OrthoDB" id="514248at2759"/>
<dbReference type="Pfam" id="PF05971">
    <property type="entry name" value="Methyltransf_10"/>
    <property type="match status" value="1"/>
</dbReference>
<name>A0A8H3U0H5_9TREE</name>
<dbReference type="GO" id="GO:0008168">
    <property type="term" value="F:methyltransferase activity"/>
    <property type="evidence" value="ECO:0007669"/>
    <property type="project" value="UniProtKB-KW"/>
</dbReference>
<proteinExistence type="inferred from homology"/>
<feature type="binding site" evidence="6">
    <location>
        <position position="75"/>
    </location>
    <ligand>
        <name>S-adenosyl-L-methionine</name>
        <dbReference type="ChEBI" id="CHEBI:59789"/>
    </ligand>
</feature>
<dbReference type="PANTHER" id="PTHR13393">
    <property type="entry name" value="SAM-DEPENDENT METHYLTRANSFERASE"/>
    <property type="match status" value="1"/>
</dbReference>
<evidence type="ECO:0000256" key="1">
    <source>
        <dbReference type="ARBA" id="ARBA00005878"/>
    </source>
</evidence>
<dbReference type="Gene3D" id="3.40.50.150">
    <property type="entry name" value="Vaccinia Virus protein VP39"/>
    <property type="match status" value="1"/>
</dbReference>
<reference evidence="7" key="1">
    <citation type="submission" date="2020-07" db="EMBL/GenBank/DDBJ databases">
        <title>Draft Genome Sequence of a Deep-Sea Yeast, Naganishia (Cryptococcus) liquefaciens strain N6.</title>
        <authorList>
            <person name="Han Y.W."/>
            <person name="Kajitani R."/>
            <person name="Morimoto H."/>
            <person name="Parhat M."/>
            <person name="Tsubouchi H."/>
            <person name="Bakenova O."/>
            <person name="Ogata M."/>
            <person name="Argunhan B."/>
            <person name="Aoki R."/>
            <person name="Kajiwara S."/>
            <person name="Itoh T."/>
            <person name="Iwasaki H."/>
        </authorList>
    </citation>
    <scope>NUCLEOTIDE SEQUENCE</scope>
    <source>
        <strain evidence="7">N6</strain>
    </source>
</reference>
<organism evidence="7 8">
    <name type="scientific">Naganishia liquefaciens</name>
    <dbReference type="NCBI Taxonomy" id="104408"/>
    <lineage>
        <taxon>Eukaryota</taxon>
        <taxon>Fungi</taxon>
        <taxon>Dikarya</taxon>
        <taxon>Basidiomycota</taxon>
        <taxon>Agaricomycotina</taxon>
        <taxon>Tremellomycetes</taxon>
        <taxon>Filobasidiales</taxon>
        <taxon>Filobasidiaceae</taxon>
        <taxon>Naganishia</taxon>
    </lineage>
</organism>
<feature type="binding site" evidence="6">
    <location>
        <position position="103"/>
    </location>
    <ligand>
        <name>S-adenosyl-L-methionine</name>
        <dbReference type="ChEBI" id="CHEBI:59789"/>
    </ligand>
</feature>
<dbReference type="EMBL" id="BLZA01000057">
    <property type="protein sequence ID" value="GHJ90198.1"/>
    <property type="molecule type" value="Genomic_DNA"/>
</dbReference>
<evidence type="ECO:0000256" key="4">
    <source>
        <dbReference type="ARBA" id="ARBA00022691"/>
    </source>
</evidence>
<keyword evidence="8" id="KW-1185">Reference proteome</keyword>
<evidence type="ECO:0008006" key="9">
    <source>
        <dbReference type="Google" id="ProtNLM"/>
    </source>
</evidence>
<evidence type="ECO:0000256" key="3">
    <source>
        <dbReference type="ARBA" id="ARBA00022679"/>
    </source>
</evidence>
<keyword evidence="2 5" id="KW-0489">Methyltransferase</keyword>
<protein>
    <recommendedName>
        <fullName evidence="9">Methyltransferase</fullName>
    </recommendedName>
</protein>